<keyword evidence="2" id="KW-0378">Hydrolase</keyword>
<protein>
    <submittedName>
        <fullName evidence="2">Alpha/beta fold hydrolase</fullName>
    </submittedName>
</protein>
<dbReference type="Proteomes" id="UP000675781">
    <property type="component" value="Unassembled WGS sequence"/>
</dbReference>
<dbReference type="Pfam" id="PF12697">
    <property type="entry name" value="Abhydrolase_6"/>
    <property type="match status" value="1"/>
</dbReference>
<gene>
    <name evidence="2" type="ORF">KDL01_24540</name>
</gene>
<dbReference type="AlphaFoldDB" id="A0A941EWV8"/>
<dbReference type="InterPro" id="IPR029058">
    <property type="entry name" value="AB_hydrolase_fold"/>
</dbReference>
<accession>A0A941EWV8</accession>
<name>A0A941EWV8_9ACTN</name>
<feature type="domain" description="AB hydrolase-1" evidence="1">
    <location>
        <begin position="21"/>
        <end position="226"/>
    </location>
</feature>
<dbReference type="EMBL" id="JAGSOG010000144">
    <property type="protein sequence ID" value="MBR7836469.1"/>
    <property type="molecule type" value="Genomic_DNA"/>
</dbReference>
<reference evidence="2" key="1">
    <citation type="submission" date="2021-04" db="EMBL/GenBank/DDBJ databases">
        <title>Genome based classification of Actinospica acidithermotolerans sp. nov., an actinobacterium isolated from an Indonesian hot spring.</title>
        <authorList>
            <person name="Kusuma A.B."/>
            <person name="Putra K.E."/>
            <person name="Nafisah S."/>
            <person name="Loh J."/>
            <person name="Nouioui I."/>
            <person name="Goodfellow M."/>
        </authorList>
    </citation>
    <scope>NUCLEOTIDE SEQUENCE</scope>
    <source>
        <strain evidence="2">CSCA 57</strain>
    </source>
</reference>
<comment type="caution">
    <text evidence="2">The sequence shown here is derived from an EMBL/GenBank/DDBJ whole genome shotgun (WGS) entry which is preliminary data.</text>
</comment>
<keyword evidence="3" id="KW-1185">Reference proteome</keyword>
<dbReference type="InterPro" id="IPR000073">
    <property type="entry name" value="AB_hydrolase_1"/>
</dbReference>
<proteinExistence type="predicted"/>
<organism evidence="2 3">
    <name type="scientific">Actinospica durhamensis</name>
    <dbReference type="NCBI Taxonomy" id="1508375"/>
    <lineage>
        <taxon>Bacteria</taxon>
        <taxon>Bacillati</taxon>
        <taxon>Actinomycetota</taxon>
        <taxon>Actinomycetes</taxon>
        <taxon>Catenulisporales</taxon>
        <taxon>Actinospicaceae</taxon>
        <taxon>Actinospica</taxon>
    </lineage>
</organism>
<dbReference type="SUPFAM" id="SSF53474">
    <property type="entry name" value="alpha/beta-Hydrolases"/>
    <property type="match status" value="1"/>
</dbReference>
<evidence type="ECO:0000259" key="1">
    <source>
        <dbReference type="Pfam" id="PF12697"/>
    </source>
</evidence>
<dbReference type="GO" id="GO:0016787">
    <property type="term" value="F:hydrolase activity"/>
    <property type="evidence" value="ECO:0007669"/>
    <property type="project" value="UniProtKB-KW"/>
</dbReference>
<evidence type="ECO:0000313" key="3">
    <source>
        <dbReference type="Proteomes" id="UP000675781"/>
    </source>
</evidence>
<evidence type="ECO:0000313" key="2">
    <source>
        <dbReference type="EMBL" id="MBR7836469.1"/>
    </source>
</evidence>
<dbReference type="RefSeq" id="WP_212530948.1">
    <property type="nucleotide sequence ID" value="NZ_JAGSOG010000144.1"/>
</dbReference>
<dbReference type="Gene3D" id="3.40.50.1820">
    <property type="entry name" value="alpha/beta hydrolase"/>
    <property type="match status" value="1"/>
</dbReference>
<sequence length="248" mass="25876">MSNAILTWEPPQPGPAVRGTVILLPGRGEHPGVYERFGRRLAFDAYTVHAIAAPPQQDPADLRDQIAALVAASAGPVVLAGSDTGALHALALATEGKLDVDGLLLVGLPGAGFDDAATESPEWERELELRTGCPTHRGRLTEDPEFTRGSLFDPVPERLSAFLDLDDAAYAAVQAHTLVLHGASDLLAAPVLAAALAGRLPRAALALVREAPHDVLNDAAHRSVAAAVVQWLEALRSGAPDTPFVASA</sequence>